<protein>
    <recommendedName>
        <fullName evidence="13 14">Crossover junction endodeoxyribonuclease RuvC</fullName>
        <ecNumber evidence="13 14">3.1.21.10</ecNumber>
    </recommendedName>
    <alternativeName>
        <fullName evidence="13">Holliday junction nuclease RuvC</fullName>
    </alternativeName>
    <alternativeName>
        <fullName evidence="13">Holliday junction resolvase RuvC</fullName>
    </alternativeName>
</protein>
<comment type="cofactor">
    <cofactor evidence="13">
        <name>Mg(2+)</name>
        <dbReference type="ChEBI" id="CHEBI:18420"/>
    </cofactor>
    <text evidence="13">Binds 2 Mg(2+) ion per subunit.</text>
</comment>
<keyword evidence="6 13" id="KW-0227">DNA damage</keyword>
<feature type="binding site" evidence="13">
    <location>
        <position position="67"/>
    </location>
    <ligand>
        <name>Mg(2+)</name>
        <dbReference type="ChEBI" id="CHEBI:18420"/>
        <label>2</label>
    </ligand>
</feature>
<keyword evidence="4 13" id="KW-0479">Metal-binding</keyword>
<proteinExistence type="inferred from homology"/>
<dbReference type="Pfam" id="PF02075">
    <property type="entry name" value="RuvC"/>
    <property type="match status" value="1"/>
</dbReference>
<evidence type="ECO:0000256" key="12">
    <source>
        <dbReference type="ARBA" id="ARBA00029354"/>
    </source>
</evidence>
<dbReference type="GO" id="GO:0048476">
    <property type="term" value="C:Holliday junction resolvase complex"/>
    <property type="evidence" value="ECO:0007669"/>
    <property type="project" value="UniProtKB-UniRule"/>
</dbReference>
<keyword evidence="10 13" id="KW-0233">DNA recombination</keyword>
<evidence type="ECO:0000256" key="1">
    <source>
        <dbReference type="ARBA" id="ARBA00009518"/>
    </source>
</evidence>
<dbReference type="InterPro" id="IPR002176">
    <property type="entry name" value="X-over_junc_endoDNase_RuvC"/>
</dbReference>
<dbReference type="Proteomes" id="UP000006443">
    <property type="component" value="Unassembled WGS sequence"/>
</dbReference>
<keyword evidence="8 13" id="KW-0460">Magnesium</keyword>
<evidence type="ECO:0000256" key="4">
    <source>
        <dbReference type="ARBA" id="ARBA00022723"/>
    </source>
</evidence>
<keyword evidence="3 13" id="KW-0540">Nuclease</keyword>
<keyword evidence="16" id="KW-1185">Reference proteome</keyword>
<comment type="subcellular location">
    <subcellularLocation>
        <location evidence="13">Cytoplasm</location>
    </subcellularLocation>
</comment>
<comment type="function">
    <text evidence="13">The RuvA-RuvB-RuvC complex processes Holliday junction (HJ) DNA during genetic recombination and DNA repair. Endonuclease that resolves HJ intermediates. Cleaves cruciform DNA by making single-stranded nicks across the HJ at symmetrical positions within the homologous arms, yielding a 5'-phosphate and a 3'-hydroxyl group; requires a central core of homology in the junction. The consensus cleavage sequence is 5'-(A/T)TT(C/G)-3'. Cleavage occurs on the 3'-side of the TT dinucleotide at the point of strand exchange. HJ branch migration catalyzed by RuvA-RuvB allows RuvC to scan DNA until it finds its consensus sequence, where it cleaves and resolves the cruciform DNA.</text>
</comment>
<feature type="active site" evidence="13">
    <location>
        <position position="140"/>
    </location>
</feature>
<dbReference type="GO" id="GO:0008821">
    <property type="term" value="F:crossover junction DNA endonuclease activity"/>
    <property type="evidence" value="ECO:0007669"/>
    <property type="project" value="UniProtKB-UniRule"/>
</dbReference>
<comment type="catalytic activity">
    <reaction evidence="12 13">
        <text>Endonucleolytic cleavage at a junction such as a reciprocal single-stranded crossover between two homologous DNA duplexes (Holliday junction).</text>
        <dbReference type="EC" id="3.1.21.10"/>
    </reaction>
</comment>
<comment type="subunit">
    <text evidence="13">Homodimer which binds Holliday junction (HJ) DNA. The HJ becomes 2-fold symmetrical on binding to RuvC with unstacked arms; it has a different conformation from HJ DNA in complex with RuvA. In the full resolvosome a probable DNA-RuvA(4)-RuvB(12)-RuvC(2) complex forms which resolves the HJ.</text>
</comment>
<evidence type="ECO:0000256" key="9">
    <source>
        <dbReference type="ARBA" id="ARBA00023125"/>
    </source>
</evidence>
<dbReference type="eggNOG" id="COG0817">
    <property type="taxonomic scope" value="Bacteria"/>
</dbReference>
<evidence type="ECO:0000256" key="8">
    <source>
        <dbReference type="ARBA" id="ARBA00022842"/>
    </source>
</evidence>
<dbReference type="HAMAP" id="MF_00034">
    <property type="entry name" value="RuvC"/>
    <property type="match status" value="1"/>
</dbReference>
<evidence type="ECO:0000256" key="10">
    <source>
        <dbReference type="ARBA" id="ARBA00023172"/>
    </source>
</evidence>
<dbReference type="AlphaFoldDB" id="C0GKF4"/>
<dbReference type="SUPFAM" id="SSF53098">
    <property type="entry name" value="Ribonuclease H-like"/>
    <property type="match status" value="1"/>
</dbReference>
<dbReference type="GO" id="GO:0006281">
    <property type="term" value="P:DNA repair"/>
    <property type="evidence" value="ECO:0007669"/>
    <property type="project" value="UniProtKB-UniRule"/>
</dbReference>
<evidence type="ECO:0000256" key="14">
    <source>
        <dbReference type="NCBIfam" id="TIGR00228"/>
    </source>
</evidence>
<comment type="similarity">
    <text evidence="1 13">Belongs to the RuvC family.</text>
</comment>
<dbReference type="PRINTS" id="PR00696">
    <property type="entry name" value="RSOLVASERUVC"/>
</dbReference>
<dbReference type="Gene3D" id="3.30.420.10">
    <property type="entry name" value="Ribonuclease H-like superfamily/Ribonuclease H"/>
    <property type="match status" value="1"/>
</dbReference>
<evidence type="ECO:0000313" key="16">
    <source>
        <dbReference type="Proteomes" id="UP000006443"/>
    </source>
</evidence>
<gene>
    <name evidence="13" type="primary">ruvC</name>
    <name evidence="15" type="ORF">DealDRAFT_2963</name>
</gene>
<evidence type="ECO:0000256" key="5">
    <source>
        <dbReference type="ARBA" id="ARBA00022759"/>
    </source>
</evidence>
<dbReference type="EC" id="3.1.21.10" evidence="13 14"/>
<evidence type="ECO:0000256" key="3">
    <source>
        <dbReference type="ARBA" id="ARBA00022722"/>
    </source>
</evidence>
<keyword evidence="5 13" id="KW-0255">Endonuclease</keyword>
<dbReference type="InterPro" id="IPR012337">
    <property type="entry name" value="RNaseH-like_sf"/>
</dbReference>
<accession>C0GKF4</accession>
<feature type="binding site" evidence="13">
    <location>
        <position position="140"/>
    </location>
    <ligand>
        <name>Mg(2+)</name>
        <dbReference type="ChEBI" id="CHEBI:18420"/>
        <label>1</label>
    </ligand>
</feature>
<keyword evidence="11 13" id="KW-0234">DNA repair</keyword>
<name>C0GKF4_DETAL</name>
<dbReference type="OrthoDB" id="9805499at2"/>
<keyword evidence="7 13" id="KW-0378">Hydrolase</keyword>
<feature type="active site" evidence="13">
    <location>
        <position position="7"/>
    </location>
</feature>
<evidence type="ECO:0000256" key="6">
    <source>
        <dbReference type="ARBA" id="ARBA00022763"/>
    </source>
</evidence>
<dbReference type="STRING" id="555088.DealDRAFT_2963"/>
<dbReference type="GO" id="GO:0006310">
    <property type="term" value="P:DNA recombination"/>
    <property type="evidence" value="ECO:0007669"/>
    <property type="project" value="UniProtKB-UniRule"/>
</dbReference>
<dbReference type="NCBIfam" id="NF000711">
    <property type="entry name" value="PRK00039.2-1"/>
    <property type="match status" value="1"/>
</dbReference>
<evidence type="ECO:0000256" key="7">
    <source>
        <dbReference type="ARBA" id="ARBA00022801"/>
    </source>
</evidence>
<reference evidence="15 16" key="1">
    <citation type="submission" date="2009-02" db="EMBL/GenBank/DDBJ databases">
        <title>Sequencing of the draft genome and assembly of Dethiobacter alkaliphilus AHT 1.</title>
        <authorList>
            <consortium name="US DOE Joint Genome Institute (JGI-PGF)"/>
            <person name="Lucas S."/>
            <person name="Copeland A."/>
            <person name="Lapidus A."/>
            <person name="Glavina del Rio T."/>
            <person name="Dalin E."/>
            <person name="Tice H."/>
            <person name="Bruce D."/>
            <person name="Goodwin L."/>
            <person name="Pitluck S."/>
            <person name="Larimer F."/>
            <person name="Land M.L."/>
            <person name="Hauser L."/>
            <person name="Muyzer G."/>
        </authorList>
    </citation>
    <scope>NUCLEOTIDE SEQUENCE [LARGE SCALE GENOMIC DNA]</scope>
    <source>
        <strain evidence="15 16">AHT 1</strain>
    </source>
</reference>
<dbReference type="PROSITE" id="PS01321">
    <property type="entry name" value="RUVC"/>
    <property type="match status" value="1"/>
</dbReference>
<keyword evidence="2 13" id="KW-0963">Cytoplasm</keyword>
<dbReference type="FunFam" id="3.30.420.10:FF:000002">
    <property type="entry name" value="Crossover junction endodeoxyribonuclease RuvC"/>
    <property type="match status" value="1"/>
</dbReference>
<dbReference type="NCBIfam" id="TIGR00228">
    <property type="entry name" value="ruvC"/>
    <property type="match status" value="1"/>
</dbReference>
<evidence type="ECO:0000256" key="2">
    <source>
        <dbReference type="ARBA" id="ARBA00022490"/>
    </source>
</evidence>
<dbReference type="PANTHER" id="PTHR30194:SF3">
    <property type="entry name" value="CROSSOVER JUNCTION ENDODEOXYRIBONUCLEASE RUVC"/>
    <property type="match status" value="1"/>
</dbReference>
<sequence length="168" mass="18269">MRIIGIDPGIATTGYGIVESDGHRSVAIEYGCVITDKDLPGPQRLQCIYRELSAVVSRFEPQVMAVEKLFFNKNINSAMQVGEARGVAILTGMHAGLDIFEYTPLQVKQSVVGFGRAEKKQVQQMVKVLLNLTKIPRPDDAADALAVALCHAHSGTTLNALTRRGTYV</sequence>
<dbReference type="InterPro" id="IPR036397">
    <property type="entry name" value="RNaseH_sf"/>
</dbReference>
<dbReference type="GO" id="GO:0005737">
    <property type="term" value="C:cytoplasm"/>
    <property type="evidence" value="ECO:0007669"/>
    <property type="project" value="UniProtKB-SubCell"/>
</dbReference>
<dbReference type="GO" id="GO:0000287">
    <property type="term" value="F:magnesium ion binding"/>
    <property type="evidence" value="ECO:0007669"/>
    <property type="project" value="UniProtKB-UniRule"/>
</dbReference>
<organism evidence="15 16">
    <name type="scientific">Dethiobacter alkaliphilus AHT 1</name>
    <dbReference type="NCBI Taxonomy" id="555088"/>
    <lineage>
        <taxon>Bacteria</taxon>
        <taxon>Bacillati</taxon>
        <taxon>Bacillota</taxon>
        <taxon>Dethiobacteria</taxon>
        <taxon>Dethiobacterales</taxon>
        <taxon>Dethiobacteraceae</taxon>
        <taxon>Dethiobacter</taxon>
    </lineage>
</organism>
<evidence type="ECO:0000256" key="13">
    <source>
        <dbReference type="HAMAP-Rule" id="MF_00034"/>
    </source>
</evidence>
<evidence type="ECO:0000313" key="15">
    <source>
        <dbReference type="EMBL" id="EEG76197.1"/>
    </source>
</evidence>
<dbReference type="GO" id="GO:0003677">
    <property type="term" value="F:DNA binding"/>
    <property type="evidence" value="ECO:0007669"/>
    <property type="project" value="UniProtKB-KW"/>
</dbReference>
<dbReference type="PANTHER" id="PTHR30194">
    <property type="entry name" value="CROSSOVER JUNCTION ENDODEOXYRIBONUCLEASE RUVC"/>
    <property type="match status" value="1"/>
</dbReference>
<dbReference type="RefSeq" id="WP_008518881.1">
    <property type="nucleotide sequence ID" value="NZ_ACJM01000023.1"/>
</dbReference>
<evidence type="ECO:0000256" key="11">
    <source>
        <dbReference type="ARBA" id="ARBA00023204"/>
    </source>
</evidence>
<dbReference type="CDD" id="cd16962">
    <property type="entry name" value="RuvC"/>
    <property type="match status" value="1"/>
</dbReference>
<feature type="binding site" evidence="13">
    <location>
        <position position="7"/>
    </location>
    <ligand>
        <name>Mg(2+)</name>
        <dbReference type="ChEBI" id="CHEBI:18420"/>
        <label>1</label>
    </ligand>
</feature>
<keyword evidence="9 13" id="KW-0238">DNA-binding</keyword>
<dbReference type="EMBL" id="ACJM01000023">
    <property type="protein sequence ID" value="EEG76197.1"/>
    <property type="molecule type" value="Genomic_DNA"/>
</dbReference>
<comment type="caution">
    <text evidence="15">The sequence shown here is derived from an EMBL/GenBank/DDBJ whole genome shotgun (WGS) entry which is preliminary data.</text>
</comment>
<feature type="active site" evidence="13">
    <location>
        <position position="67"/>
    </location>
</feature>
<dbReference type="InterPro" id="IPR020563">
    <property type="entry name" value="X-over_junc_endoDNase_Mg_BS"/>
</dbReference>